<feature type="domain" description="CusB-like beta-barrel" evidence="3">
    <location>
        <begin position="184"/>
        <end position="259"/>
    </location>
</feature>
<protein>
    <submittedName>
        <fullName evidence="5">RND family efflux transporter MFP subunit</fullName>
    </submittedName>
</protein>
<keyword evidence="6" id="KW-1185">Reference proteome</keyword>
<evidence type="ECO:0000313" key="6">
    <source>
        <dbReference type="Proteomes" id="UP001184230"/>
    </source>
</evidence>
<dbReference type="NCBIfam" id="TIGR01730">
    <property type="entry name" value="RND_mfp"/>
    <property type="match status" value="1"/>
</dbReference>
<dbReference type="EMBL" id="JAVDRF010000004">
    <property type="protein sequence ID" value="MDR6536684.1"/>
    <property type="molecule type" value="Genomic_DNA"/>
</dbReference>
<dbReference type="Proteomes" id="UP001184230">
    <property type="component" value="Unassembled WGS sequence"/>
</dbReference>
<gene>
    <name evidence="5" type="ORF">J2739_002457</name>
</gene>
<dbReference type="Pfam" id="PF25954">
    <property type="entry name" value="Beta-barrel_RND_2"/>
    <property type="match status" value="1"/>
</dbReference>
<organism evidence="5 6">
    <name type="scientific">Variovorax soli</name>
    <dbReference type="NCBI Taxonomy" id="376815"/>
    <lineage>
        <taxon>Bacteria</taxon>
        <taxon>Pseudomonadati</taxon>
        <taxon>Pseudomonadota</taxon>
        <taxon>Betaproteobacteria</taxon>
        <taxon>Burkholderiales</taxon>
        <taxon>Comamonadaceae</taxon>
        <taxon>Variovorax</taxon>
    </lineage>
</organism>
<evidence type="ECO:0000256" key="2">
    <source>
        <dbReference type="SAM" id="MobiDB-lite"/>
    </source>
</evidence>
<proteinExistence type="inferred from homology"/>
<dbReference type="SUPFAM" id="SSF111369">
    <property type="entry name" value="HlyD-like secretion proteins"/>
    <property type="match status" value="1"/>
</dbReference>
<feature type="compositionally biased region" description="Low complexity" evidence="2">
    <location>
        <begin position="334"/>
        <end position="347"/>
    </location>
</feature>
<name>A0ABU1NE01_9BURK</name>
<reference evidence="5 6" key="1">
    <citation type="submission" date="2023-07" db="EMBL/GenBank/DDBJ databases">
        <title>Sorghum-associated microbial communities from plants grown in Nebraska, USA.</title>
        <authorList>
            <person name="Schachtman D."/>
        </authorList>
    </citation>
    <scope>NUCLEOTIDE SEQUENCE [LARGE SCALE GENOMIC DNA]</scope>
    <source>
        <strain evidence="5 6">DS1781</strain>
    </source>
</reference>
<evidence type="ECO:0000313" key="5">
    <source>
        <dbReference type="EMBL" id="MDR6536684.1"/>
    </source>
</evidence>
<dbReference type="Pfam" id="PF25973">
    <property type="entry name" value="BSH_CzcB"/>
    <property type="match status" value="1"/>
</dbReference>
<dbReference type="Gene3D" id="2.40.30.170">
    <property type="match status" value="1"/>
</dbReference>
<dbReference type="Gene3D" id="1.10.287.470">
    <property type="entry name" value="Helix hairpin bin"/>
    <property type="match status" value="1"/>
</dbReference>
<dbReference type="InterPro" id="IPR058792">
    <property type="entry name" value="Beta-barrel_RND_2"/>
</dbReference>
<dbReference type="InterPro" id="IPR006143">
    <property type="entry name" value="RND_pump_MFP"/>
</dbReference>
<dbReference type="InterPro" id="IPR058647">
    <property type="entry name" value="BSH_CzcB-like"/>
</dbReference>
<dbReference type="RefSeq" id="WP_309901902.1">
    <property type="nucleotide sequence ID" value="NZ_JAVDRF010000004.1"/>
</dbReference>
<evidence type="ECO:0000259" key="3">
    <source>
        <dbReference type="Pfam" id="PF25954"/>
    </source>
</evidence>
<comment type="similarity">
    <text evidence="1">Belongs to the membrane fusion protein (MFP) (TC 8.A.1) family.</text>
</comment>
<dbReference type="PANTHER" id="PTHR30469">
    <property type="entry name" value="MULTIDRUG RESISTANCE PROTEIN MDTA"/>
    <property type="match status" value="1"/>
</dbReference>
<accession>A0ABU1NE01</accession>
<evidence type="ECO:0000256" key="1">
    <source>
        <dbReference type="ARBA" id="ARBA00009477"/>
    </source>
</evidence>
<feature type="region of interest" description="Disordered" evidence="2">
    <location>
        <begin position="325"/>
        <end position="347"/>
    </location>
</feature>
<evidence type="ECO:0000259" key="4">
    <source>
        <dbReference type="Pfam" id="PF25973"/>
    </source>
</evidence>
<feature type="domain" description="CzcB-like barrel-sandwich hybrid" evidence="4">
    <location>
        <begin position="51"/>
        <end position="177"/>
    </location>
</feature>
<sequence>MVVLVGLGLLAVPAIAMIWWQWPVRVQTALPMRGPAIEAVYATGTVEPTVMVSVAPRVGGRLTTIAAEEGQQVRRGQVLARIESSDLDQTIEEMRAREQLARAQLERTRSLVEQRFVAQAELDRTRTEWLAAQAAARRAVVQRDYNQLVAPADGIVLRRDGEAGQFVPAGQAVFALACCAPLRVTAEVDEEDIARVAVGQTVMMRSDALPNRLYEGRVADITPKGDPVSRSYRVRVRLIDAPAIDAGPMRSGMTMDANLIVSRREGALLLPNRALKGDRVWLLAQGRLKRRSVVKGTVGTDRTEIVSGINDGETVVLSPPDALREGQRAHGIPASADAQSSAALASR</sequence>
<dbReference type="Gene3D" id="2.40.420.20">
    <property type="match status" value="1"/>
</dbReference>
<dbReference type="Gene3D" id="2.40.50.100">
    <property type="match status" value="1"/>
</dbReference>
<comment type="caution">
    <text evidence="5">The sequence shown here is derived from an EMBL/GenBank/DDBJ whole genome shotgun (WGS) entry which is preliminary data.</text>
</comment>